<accession>A0A4R1XJM1</accession>
<evidence type="ECO:0000313" key="2">
    <source>
        <dbReference type="EMBL" id="TCM61855.1"/>
    </source>
</evidence>
<dbReference type="InterPro" id="IPR052399">
    <property type="entry name" value="Phage_Baseplate_Assmbl_Protein"/>
</dbReference>
<evidence type="ECO:0000259" key="1">
    <source>
        <dbReference type="Pfam" id="PF26078"/>
    </source>
</evidence>
<proteinExistence type="predicted"/>
<comment type="caution">
    <text evidence="2">The sequence shown here is derived from an EMBL/GenBank/DDBJ whole genome shotgun (WGS) entry which is preliminary data.</text>
</comment>
<dbReference type="EMBL" id="SLVJ01000026">
    <property type="protein sequence ID" value="TCM61855.1"/>
    <property type="molecule type" value="Genomic_DNA"/>
</dbReference>
<dbReference type="Pfam" id="PF26078">
    <property type="entry name" value="Baseplate_J_M"/>
    <property type="match status" value="1"/>
</dbReference>
<gene>
    <name evidence="2" type="ORF">EC844_1269</name>
</gene>
<dbReference type="OrthoDB" id="7565172at2"/>
<name>A0A4R1XJM1_ACICA</name>
<feature type="domain" description="Baseplate J-like central" evidence="1">
    <location>
        <begin position="195"/>
        <end position="251"/>
    </location>
</feature>
<reference evidence="2 3" key="1">
    <citation type="submission" date="2019-03" db="EMBL/GenBank/DDBJ databases">
        <title>Genomic analyses of the natural microbiome of Caenorhabditis elegans.</title>
        <authorList>
            <person name="Samuel B."/>
        </authorList>
    </citation>
    <scope>NUCLEOTIDE SEQUENCE [LARGE SCALE GENOMIC DNA]</scope>
    <source>
        <strain evidence="2 3">JUb89</strain>
    </source>
</reference>
<evidence type="ECO:0000313" key="3">
    <source>
        <dbReference type="Proteomes" id="UP000294963"/>
    </source>
</evidence>
<organism evidence="2 3">
    <name type="scientific">Acinetobacter calcoaceticus</name>
    <dbReference type="NCBI Taxonomy" id="471"/>
    <lineage>
        <taxon>Bacteria</taxon>
        <taxon>Pseudomonadati</taxon>
        <taxon>Pseudomonadota</taxon>
        <taxon>Gammaproteobacteria</taxon>
        <taxon>Moraxellales</taxon>
        <taxon>Moraxellaceae</taxon>
        <taxon>Acinetobacter</taxon>
        <taxon>Acinetobacter calcoaceticus/baumannii complex</taxon>
    </lineage>
</organism>
<dbReference type="Proteomes" id="UP000294963">
    <property type="component" value="Unassembled WGS sequence"/>
</dbReference>
<sequence>MAFQIKTFPEIHNDIVQEIRNKNGLTIPNDSDASIRADGTASVVEGLYHQQEYIQKQLFVATADEPFLYMHAERLRVPRKGGVKASGRVQASANIELKVAAGTKLTDGKGHYWLTLYDEYFKPNRLKDVDVVAEHIGTAWNFDGQNLLWISPAAGLSGQAQVIEVSGGAEEEEVETWRQRMLEKERLGIVRDREDDIERIVKDVVGVADVFVFPKRRGLGSLDVAVTAAGNPPNSPSTALLSSVQGALDTYAGFWADVRAYAPTKEYLNLKVVVMGTANLTDVEQVIRDYVGLLTPAETYVHSTIVSRIKAISGVADVAITPNTNKVPTLTTFITGWLRIGNLDVVRA</sequence>
<dbReference type="PANTHER" id="PTHR37829:SF3">
    <property type="entry name" value="PROTEIN JAYE-RELATED"/>
    <property type="match status" value="1"/>
</dbReference>
<dbReference type="InterPro" id="IPR058531">
    <property type="entry name" value="Baseplate_J_M"/>
</dbReference>
<keyword evidence="3" id="KW-1185">Reference proteome</keyword>
<protein>
    <submittedName>
        <fullName evidence="2">Putative phage protein gp47/JayE</fullName>
    </submittedName>
</protein>
<dbReference type="AlphaFoldDB" id="A0A4R1XJM1"/>
<dbReference type="PANTHER" id="PTHR37829">
    <property type="entry name" value="PHAGE-LIKE ELEMENT PBSX PROTEIN XKDT"/>
    <property type="match status" value="1"/>
</dbReference>